<gene>
    <name evidence="4" type="ORF">P5673_008583</name>
</gene>
<dbReference type="Pfam" id="PF07707">
    <property type="entry name" value="BACK"/>
    <property type="match status" value="1"/>
</dbReference>
<dbReference type="PROSITE" id="PS50097">
    <property type="entry name" value="BTB"/>
    <property type="match status" value="1"/>
</dbReference>
<keyword evidence="1" id="KW-0880">Kelch repeat</keyword>
<dbReference type="InterPro" id="IPR015915">
    <property type="entry name" value="Kelch-typ_b-propeller"/>
</dbReference>
<dbReference type="InterPro" id="IPR011333">
    <property type="entry name" value="SKP1/BTB/POZ_sf"/>
</dbReference>
<evidence type="ECO:0000256" key="1">
    <source>
        <dbReference type="ARBA" id="ARBA00022441"/>
    </source>
</evidence>
<dbReference type="SUPFAM" id="SSF117281">
    <property type="entry name" value="Kelch motif"/>
    <property type="match status" value="2"/>
</dbReference>
<dbReference type="Pfam" id="PF00651">
    <property type="entry name" value="BTB"/>
    <property type="match status" value="1"/>
</dbReference>
<evidence type="ECO:0000256" key="2">
    <source>
        <dbReference type="ARBA" id="ARBA00022737"/>
    </source>
</evidence>
<proteinExistence type="predicted"/>
<organism evidence="4 5">
    <name type="scientific">Acropora cervicornis</name>
    <name type="common">Staghorn coral</name>
    <dbReference type="NCBI Taxonomy" id="6130"/>
    <lineage>
        <taxon>Eukaryota</taxon>
        <taxon>Metazoa</taxon>
        <taxon>Cnidaria</taxon>
        <taxon>Anthozoa</taxon>
        <taxon>Hexacorallia</taxon>
        <taxon>Scleractinia</taxon>
        <taxon>Astrocoeniina</taxon>
        <taxon>Acroporidae</taxon>
        <taxon>Acropora</taxon>
    </lineage>
</organism>
<feature type="domain" description="BTB" evidence="3">
    <location>
        <begin position="33"/>
        <end position="102"/>
    </location>
</feature>
<keyword evidence="5" id="KW-1185">Reference proteome</keyword>
<evidence type="ECO:0000259" key="3">
    <source>
        <dbReference type="PROSITE" id="PS50097"/>
    </source>
</evidence>
<dbReference type="PANTHER" id="PTHR45632:SF30">
    <property type="entry name" value="BTB DOMAIN-CONTAINING PROTEIN"/>
    <property type="match status" value="1"/>
</dbReference>
<accession>A0AAD9VAX2</accession>
<name>A0AAD9VAX2_ACRCE</name>
<comment type="caution">
    <text evidence="4">The sequence shown here is derived from an EMBL/GenBank/DDBJ whole genome shotgun (WGS) entry which is preliminary data.</text>
</comment>
<dbReference type="SMART" id="SM00875">
    <property type="entry name" value="BACK"/>
    <property type="match status" value="1"/>
</dbReference>
<dbReference type="AlphaFoldDB" id="A0AAD9VAX2"/>
<dbReference type="Gene3D" id="1.25.40.420">
    <property type="match status" value="1"/>
</dbReference>
<dbReference type="EMBL" id="JARQWQ010000014">
    <property type="protein sequence ID" value="KAK2567721.1"/>
    <property type="molecule type" value="Genomic_DNA"/>
</dbReference>
<dbReference type="FunFam" id="1.25.40.420:FF:000001">
    <property type="entry name" value="Kelch-like family member 12"/>
    <property type="match status" value="1"/>
</dbReference>
<dbReference type="Pfam" id="PF01344">
    <property type="entry name" value="Kelch_1"/>
    <property type="match status" value="2"/>
</dbReference>
<dbReference type="SMART" id="SM00612">
    <property type="entry name" value="Kelch"/>
    <property type="match status" value="3"/>
</dbReference>
<dbReference type="Gene3D" id="2.120.10.80">
    <property type="entry name" value="Kelch-type beta propeller"/>
    <property type="match status" value="1"/>
</dbReference>
<dbReference type="InterPro" id="IPR011705">
    <property type="entry name" value="BACK"/>
</dbReference>
<dbReference type="PANTHER" id="PTHR45632">
    <property type="entry name" value="LD33804P"/>
    <property type="match status" value="1"/>
</dbReference>
<evidence type="ECO:0000313" key="4">
    <source>
        <dbReference type="EMBL" id="KAK2567721.1"/>
    </source>
</evidence>
<evidence type="ECO:0000313" key="5">
    <source>
        <dbReference type="Proteomes" id="UP001249851"/>
    </source>
</evidence>
<dbReference type="Gene3D" id="3.30.710.10">
    <property type="entry name" value="Potassium Channel Kv1.1, Chain A"/>
    <property type="match status" value="1"/>
</dbReference>
<dbReference type="Proteomes" id="UP001249851">
    <property type="component" value="Unassembled WGS sequence"/>
</dbReference>
<keyword evidence="2" id="KW-0677">Repeat</keyword>
<dbReference type="PIRSF" id="PIRSF037037">
    <property type="entry name" value="Kelch-like_protein_gigaxonin"/>
    <property type="match status" value="1"/>
</dbReference>
<dbReference type="PRINTS" id="PR00501">
    <property type="entry name" value="KELCHREPEAT"/>
</dbReference>
<reference evidence="4" key="2">
    <citation type="journal article" date="2023" name="Science">
        <title>Genomic signatures of disease resistance in endangered staghorn corals.</title>
        <authorList>
            <person name="Vollmer S.V."/>
            <person name="Selwyn J.D."/>
            <person name="Despard B.A."/>
            <person name="Roesel C.L."/>
        </authorList>
    </citation>
    <scope>NUCLEOTIDE SEQUENCE</scope>
    <source>
        <strain evidence="4">K2</strain>
    </source>
</reference>
<reference evidence="4" key="1">
    <citation type="journal article" date="2023" name="G3 (Bethesda)">
        <title>Whole genome assembly and annotation of the endangered Caribbean coral Acropora cervicornis.</title>
        <authorList>
            <person name="Selwyn J.D."/>
            <person name="Vollmer S.V."/>
        </authorList>
    </citation>
    <scope>NUCLEOTIDE SEQUENCE</scope>
    <source>
        <strain evidence="4">K2</strain>
    </source>
</reference>
<dbReference type="SMART" id="SM00225">
    <property type="entry name" value="BTB"/>
    <property type="match status" value="1"/>
</dbReference>
<dbReference type="InterPro" id="IPR017096">
    <property type="entry name" value="BTB-kelch_protein"/>
</dbReference>
<sequence>METVSHSMSADPSQHHEELIERINALRTKHRFCDVTVVVKGEEFQAHKLVLAATSPFFLSLLESQMKERTEDVIKIELQEATAPVMEQVLAYVYTGNVSLTTENGHGLIATADYLLLPGLKTMAEKFLKLHLTIENSVFNYYFAEKYQCCGLKEESCKMINENFRKVMETTDFLSLDENQVVNWVSSDDVIVEAEQDIFEGLLQWVLHNRSEREESFPKLLQQVRLSSVSHEYLFNELLNEELVKTNLDCVKFVMECLKLTFNCKAEISIKPARKCLERNENVIFVCGGSKALCYLPTENKWHKLMNATLEHKDHCIIQYRERVYVFSPQKVGDNQSHLVEYYMPSTNSWGAIQTKFEYGDEKFTGLFALDDNIHNWWILTESEHDSYIYEYNPDKNIWVGFFNCLRRFGACFVTDGHYIFLIGGTKISGSPLSQKRKKITATTEVKKIIPADRTENGKVEFKEVAPMNEARHDAFGAAMNGKIYVAGGKQRDVTLPIGERVLESCEVYDPSTDEWQVMPSLNVPRYSASMVCFKGALYVVGGLKNTAWSKCGELSVEMFDSGVNEWHKKSNIPVPTGDENQVTVKESKNGIIRYNACFATVHKNCLDH</sequence>
<dbReference type="InterPro" id="IPR000210">
    <property type="entry name" value="BTB/POZ_dom"/>
</dbReference>
<dbReference type="InterPro" id="IPR006652">
    <property type="entry name" value="Kelch_1"/>
</dbReference>
<dbReference type="SUPFAM" id="SSF54695">
    <property type="entry name" value="POZ domain"/>
    <property type="match status" value="1"/>
</dbReference>
<protein>
    <submittedName>
        <fullName evidence="4">Kelch-like protein 12</fullName>
    </submittedName>
</protein>